<dbReference type="Pfam" id="PF14269">
    <property type="entry name" value="Arylsulfotran_2"/>
    <property type="match status" value="1"/>
</dbReference>
<gene>
    <name evidence="1" type="ORF">H4K34_07945</name>
</gene>
<evidence type="ECO:0000313" key="1">
    <source>
        <dbReference type="EMBL" id="QNR25763.1"/>
    </source>
</evidence>
<sequence length="428" mass="49185">MEKFFLRLAIIILSLFGLSVFGWLVKHNSTGDKILGDKVGKGLDAYVSFLDLFEKSVEEVKKLPETFVPTPAGFEAVNKLENDLYALISYSNAEEGRSVEIRNLKNDESLHKWDIANPYQAHDRIMDPLLLPGKRLVYSYNGVTGLICLDSLGNQIWNQDTIAHHHSINLDSAGNIWACTYTKENGGFIIYKGFYDVDGRELVYIDNTISQLDPNTGKLLFHKSITEILNENGLSNLIMKSPNIEDPIHLNDVQPALKTTAWYQEGDLFLSFRNCSALMHYRPSTNKVIRLIEGNFYSQHDIDFLNDSTIIFFNNNSHTFWSSRPSNWRVADQRIDAGDYYSNTMAYDLKNERLYPYEKKVYDEHQIQTFTEGMQEVLADGSLWIEEQNSGKLWVFKNGELLYKNVLPSQHEGHHHLSNWTRILSKKP</sequence>
<evidence type="ECO:0000313" key="2">
    <source>
        <dbReference type="Proteomes" id="UP000516305"/>
    </source>
</evidence>
<dbReference type="InterPro" id="IPR011047">
    <property type="entry name" value="Quinoprotein_ADH-like_sf"/>
</dbReference>
<accession>A0A7H0VJ65</accession>
<dbReference type="RefSeq" id="WP_210760287.1">
    <property type="nucleotide sequence ID" value="NZ_CP060139.1"/>
</dbReference>
<dbReference type="EMBL" id="CP060139">
    <property type="protein sequence ID" value="QNR25763.1"/>
    <property type="molecule type" value="Genomic_DNA"/>
</dbReference>
<keyword evidence="2" id="KW-1185">Reference proteome</keyword>
<evidence type="ECO:0008006" key="3">
    <source>
        <dbReference type="Google" id="ProtNLM"/>
    </source>
</evidence>
<protein>
    <recommendedName>
        <fullName evidence="3">Arylsulfotransferase ASST</fullName>
    </recommendedName>
</protein>
<name>A0A7H0VJ65_9FLAO</name>
<dbReference type="InterPro" id="IPR039535">
    <property type="entry name" value="ASST-like"/>
</dbReference>
<dbReference type="Proteomes" id="UP000516305">
    <property type="component" value="Chromosome"/>
</dbReference>
<proteinExistence type="predicted"/>
<dbReference type="SUPFAM" id="SSF50998">
    <property type="entry name" value="Quinoprotein alcohol dehydrogenase-like"/>
    <property type="match status" value="1"/>
</dbReference>
<dbReference type="KEGG" id="chyd:H4K34_07945"/>
<dbReference type="AlphaFoldDB" id="A0A7H0VJ65"/>
<reference evidence="1 2" key="1">
    <citation type="submission" date="2020-08" db="EMBL/GenBank/DDBJ databases">
        <title>Croceimicrobium hydrocarbonivorans gen. nov., sp. nov., a novel marine bacterium isolated from a bacterial consortium that degrades polyethylene terephthalate.</title>
        <authorList>
            <person name="Liu R."/>
        </authorList>
    </citation>
    <scope>NUCLEOTIDE SEQUENCE [LARGE SCALE GENOMIC DNA]</scope>
    <source>
        <strain evidence="1 2">A20-9</strain>
    </source>
</reference>
<organism evidence="1 2">
    <name type="scientific">Croceimicrobium hydrocarbonivorans</name>
    <dbReference type="NCBI Taxonomy" id="2761580"/>
    <lineage>
        <taxon>Bacteria</taxon>
        <taxon>Pseudomonadati</taxon>
        <taxon>Bacteroidota</taxon>
        <taxon>Flavobacteriia</taxon>
        <taxon>Flavobacteriales</taxon>
        <taxon>Owenweeksiaceae</taxon>
        <taxon>Croceimicrobium</taxon>
    </lineage>
</organism>